<dbReference type="InterPro" id="IPR000726">
    <property type="entry name" value="Glyco_hydro_19_cat"/>
</dbReference>
<sequence>MMRMYPVLVVAVLLSSLMCSLKCTSCVVMQSRLVVGADEEHRLSNSDAVEILLQQRSFLITKELFLKLYPNYNTSFYSYDAFVTAAKSFPGFTTQGSRTHRWREVAAFSAHVQQETAGLYYVNEIDQSGDYCDATDTQYPCAPGQTYFGRGPLQLSWNYNYGAASAAIGADILSKPYLLSQDPVLAFKSSLWFWMTPSGCIPSIHDVIIGKWKPSKADREAGRKPGFGLTIDIINGGLECGKVTPQAQNRVKYYKQFCKELRVSTGPNLGCASMQPWG</sequence>
<dbReference type="InterPro" id="IPR016283">
    <property type="entry name" value="Glyco_hydro_19"/>
</dbReference>
<feature type="chain" id="PRO_5045435582" description="Glycoside hydrolase family 19 catalytic domain-containing protein" evidence="2">
    <location>
        <begin position="27"/>
        <end position="278"/>
    </location>
</feature>
<dbReference type="Proteomes" id="UP001497512">
    <property type="component" value="Chromosome 13"/>
</dbReference>
<evidence type="ECO:0000313" key="5">
    <source>
        <dbReference type="Proteomes" id="UP001497512"/>
    </source>
</evidence>
<evidence type="ECO:0000256" key="2">
    <source>
        <dbReference type="SAM" id="SignalP"/>
    </source>
</evidence>
<gene>
    <name evidence="4" type="ORF">CSSPTR1EN2_LOCUS5434</name>
</gene>
<dbReference type="SUPFAM" id="SSF53955">
    <property type="entry name" value="Lysozyme-like"/>
    <property type="match status" value="1"/>
</dbReference>
<dbReference type="PANTHER" id="PTHR22595:SF188">
    <property type="entry name" value="CHITIN-BINDING TYPE-1 DOMAIN-CONTAINING PROTEIN"/>
    <property type="match status" value="1"/>
</dbReference>
<proteinExistence type="predicted"/>
<dbReference type="InterPro" id="IPR023346">
    <property type="entry name" value="Lysozyme-like_dom_sf"/>
</dbReference>
<dbReference type="EMBL" id="OZ019905">
    <property type="protein sequence ID" value="CAK9200492.1"/>
    <property type="molecule type" value="Genomic_DNA"/>
</dbReference>
<dbReference type="Gene3D" id="3.30.20.10">
    <property type="entry name" value="Endochitinase, domain 2"/>
    <property type="match status" value="1"/>
</dbReference>
<evidence type="ECO:0000313" key="4">
    <source>
        <dbReference type="EMBL" id="CAK9200492.1"/>
    </source>
</evidence>
<dbReference type="PROSITE" id="PS00774">
    <property type="entry name" value="CHITINASE_19_2"/>
    <property type="match status" value="1"/>
</dbReference>
<dbReference type="Pfam" id="PF00182">
    <property type="entry name" value="Glyco_hydro_19"/>
    <property type="match status" value="1"/>
</dbReference>
<evidence type="ECO:0000259" key="3">
    <source>
        <dbReference type="PROSITE" id="PS00774"/>
    </source>
</evidence>
<keyword evidence="5" id="KW-1185">Reference proteome</keyword>
<name>A0ABP0TMU0_9BRYO</name>
<dbReference type="PIRSF" id="PIRSF001060">
    <property type="entry name" value="Endochitinase"/>
    <property type="match status" value="1"/>
</dbReference>
<feature type="domain" description="Glycoside hydrolase family 19 catalytic" evidence="3">
    <location>
        <begin position="185"/>
        <end position="195"/>
    </location>
</feature>
<dbReference type="Gene3D" id="1.10.530.10">
    <property type="match status" value="1"/>
</dbReference>
<reference evidence="4" key="1">
    <citation type="submission" date="2024-02" db="EMBL/GenBank/DDBJ databases">
        <authorList>
            <consortium name="ELIXIR-Norway"/>
            <consortium name="Elixir Norway"/>
        </authorList>
    </citation>
    <scope>NUCLEOTIDE SEQUENCE</scope>
</reference>
<protein>
    <recommendedName>
        <fullName evidence="3">Glycoside hydrolase family 19 catalytic domain-containing protein</fullName>
    </recommendedName>
</protein>
<keyword evidence="2" id="KW-0732">Signal</keyword>
<dbReference type="PANTHER" id="PTHR22595">
    <property type="entry name" value="CHITINASE-RELATED"/>
    <property type="match status" value="1"/>
</dbReference>
<keyword evidence="1" id="KW-1015">Disulfide bond</keyword>
<dbReference type="CDD" id="cd00325">
    <property type="entry name" value="chitinase_GH19"/>
    <property type="match status" value="1"/>
</dbReference>
<evidence type="ECO:0000256" key="1">
    <source>
        <dbReference type="ARBA" id="ARBA00023157"/>
    </source>
</evidence>
<organism evidence="4 5">
    <name type="scientific">Sphagnum troendelagicum</name>
    <dbReference type="NCBI Taxonomy" id="128251"/>
    <lineage>
        <taxon>Eukaryota</taxon>
        <taxon>Viridiplantae</taxon>
        <taxon>Streptophyta</taxon>
        <taxon>Embryophyta</taxon>
        <taxon>Bryophyta</taxon>
        <taxon>Sphagnophytina</taxon>
        <taxon>Sphagnopsida</taxon>
        <taxon>Sphagnales</taxon>
        <taxon>Sphagnaceae</taxon>
        <taxon>Sphagnum</taxon>
    </lineage>
</organism>
<feature type="signal peptide" evidence="2">
    <location>
        <begin position="1"/>
        <end position="26"/>
    </location>
</feature>
<accession>A0ABP0TMU0</accession>